<comment type="subcellular location">
    <subcellularLocation>
        <location evidence="1">Periplasm</location>
    </subcellularLocation>
</comment>
<organism evidence="9 10">
    <name type="scientific">Devosia geojensis</name>
    <dbReference type="NCBI Taxonomy" id="443610"/>
    <lineage>
        <taxon>Bacteria</taxon>
        <taxon>Pseudomonadati</taxon>
        <taxon>Pseudomonadota</taxon>
        <taxon>Alphaproteobacteria</taxon>
        <taxon>Hyphomicrobiales</taxon>
        <taxon>Devosiaceae</taxon>
        <taxon>Devosia</taxon>
    </lineage>
</organism>
<gene>
    <name evidence="9" type="ORF">VE25_08335</name>
</gene>
<dbReference type="AlphaFoldDB" id="A0A0F5FVQ2"/>
<sequence length="431" mass="46082">MALSPLAALAQTARFPIAEAARNPLNLAEGTAIEGIFFEGGYGIDYINHAADVMKELHAGTQISVTGIQGVADRLRPRFIAGNPPDVIDNAGAGSMDTSALRTEGQMADLAPLMAAPALDTPDKTFAETLFAGSQTGGVYEGKQVSLTAPYTVHGIWYDQALMRENGWEYPRTWSAMLDFCETLKSAGHTPWAYGGRNAAHYLVRGIVYPLIYKLAGRQAVDDIMTAKEGAWLKPEVLEAARMVAELGKGGFIMDGSEALSHTEAQAEWLLGGAVFYPCGSWIENEMRDVIPQGYEMTMSPIPGPTEETFNSVLAVGSETFFVPSAAKNITGGMEFLRCLFSRSTAAFYAETAGVIMPVQGVEVETLSSAVKSAMAAVTEAGEDVFPLDLPYQAVWQAWGALSPELLQGRLSPEDYVAGIEEASASARQAA</sequence>
<comment type="function">
    <text evidence="8">Part of the ABC transporter complex UgpBAEC involved in sn-glycerol-3-phosphate (G3P) import. Binds G3P.</text>
</comment>
<evidence type="ECO:0000256" key="6">
    <source>
        <dbReference type="ARBA" id="ARBA00022729"/>
    </source>
</evidence>
<dbReference type="SUPFAM" id="SSF53850">
    <property type="entry name" value="Periplasmic binding protein-like II"/>
    <property type="match status" value="1"/>
</dbReference>
<name>A0A0F5FVQ2_9HYPH</name>
<evidence type="ECO:0000256" key="3">
    <source>
        <dbReference type="ARBA" id="ARBA00011557"/>
    </source>
</evidence>
<comment type="similarity">
    <text evidence="2">Belongs to the bacterial solute-binding protein 1 family.</text>
</comment>
<dbReference type="STRING" id="443610.VE25_08335"/>
<dbReference type="InterPro" id="IPR006059">
    <property type="entry name" value="SBP"/>
</dbReference>
<proteinExistence type="inferred from homology"/>
<dbReference type="EMBL" id="JZEX01000087">
    <property type="protein sequence ID" value="KKB12257.1"/>
    <property type="molecule type" value="Genomic_DNA"/>
</dbReference>
<dbReference type="InterPro" id="IPR050490">
    <property type="entry name" value="Bact_solute-bd_prot1"/>
</dbReference>
<comment type="subunit">
    <text evidence="3">The complex is composed of two ATP-binding proteins (UgpC), two transmembrane proteins (UgpA and UgpE) and a solute-binding protein (UgpB).</text>
</comment>
<dbReference type="Pfam" id="PF01547">
    <property type="entry name" value="SBP_bac_1"/>
    <property type="match status" value="1"/>
</dbReference>
<evidence type="ECO:0000256" key="8">
    <source>
        <dbReference type="ARBA" id="ARBA00034473"/>
    </source>
</evidence>
<dbReference type="PANTHER" id="PTHR43649:SF31">
    <property type="entry name" value="SN-GLYCEROL-3-PHOSPHATE-BINDING PERIPLASMIC PROTEIN UGPB"/>
    <property type="match status" value="1"/>
</dbReference>
<evidence type="ECO:0000313" key="10">
    <source>
        <dbReference type="Proteomes" id="UP000033632"/>
    </source>
</evidence>
<keyword evidence="10" id="KW-1185">Reference proteome</keyword>
<accession>A0A0F5FVQ2</accession>
<dbReference type="GO" id="GO:0042597">
    <property type="term" value="C:periplasmic space"/>
    <property type="evidence" value="ECO:0007669"/>
    <property type="project" value="UniProtKB-SubCell"/>
</dbReference>
<keyword evidence="7" id="KW-0574">Periplasm</keyword>
<dbReference type="Gene3D" id="3.40.190.10">
    <property type="entry name" value="Periplasmic binding protein-like II"/>
    <property type="match status" value="2"/>
</dbReference>
<evidence type="ECO:0000256" key="5">
    <source>
        <dbReference type="ARBA" id="ARBA00022448"/>
    </source>
</evidence>
<evidence type="ECO:0000256" key="2">
    <source>
        <dbReference type="ARBA" id="ARBA00008520"/>
    </source>
</evidence>
<evidence type="ECO:0000256" key="7">
    <source>
        <dbReference type="ARBA" id="ARBA00022764"/>
    </source>
</evidence>
<dbReference type="Proteomes" id="UP000033632">
    <property type="component" value="Unassembled WGS sequence"/>
</dbReference>
<reference evidence="9 10" key="1">
    <citation type="submission" date="2015-03" db="EMBL/GenBank/DDBJ databases">
        <authorList>
            <person name="Hassan Y.I."/>
            <person name="Lepp D."/>
            <person name="Li X.-Z."/>
            <person name="Zhou T."/>
        </authorList>
    </citation>
    <scope>NUCLEOTIDE SEQUENCE [LARGE SCALE GENOMIC DNA]</scope>
    <source>
        <strain evidence="9 10">BD-c194</strain>
    </source>
</reference>
<keyword evidence="6" id="KW-0732">Signal</keyword>
<evidence type="ECO:0000256" key="1">
    <source>
        <dbReference type="ARBA" id="ARBA00004418"/>
    </source>
</evidence>
<evidence type="ECO:0000313" key="9">
    <source>
        <dbReference type="EMBL" id="KKB12257.1"/>
    </source>
</evidence>
<dbReference type="PATRIC" id="fig|443610.3.peg.4242"/>
<comment type="caution">
    <text evidence="9">The sequence shown here is derived from an EMBL/GenBank/DDBJ whole genome shotgun (WGS) entry which is preliminary data.</text>
</comment>
<keyword evidence="5" id="KW-0813">Transport</keyword>
<dbReference type="PANTHER" id="PTHR43649">
    <property type="entry name" value="ARABINOSE-BINDING PROTEIN-RELATED"/>
    <property type="match status" value="1"/>
</dbReference>
<evidence type="ECO:0000256" key="4">
    <source>
        <dbReference type="ARBA" id="ARBA00017470"/>
    </source>
</evidence>
<protein>
    <recommendedName>
        <fullName evidence="4">sn-glycerol-3-phosphate-binding periplasmic protein UgpB</fullName>
    </recommendedName>
</protein>